<dbReference type="PANTHER" id="PTHR13136">
    <property type="entry name" value="TESTIS DEVELOPMENT PROTEIN PRTD"/>
    <property type="match status" value="1"/>
</dbReference>
<dbReference type="InterPro" id="IPR026555">
    <property type="entry name" value="NSL3/Tex30"/>
</dbReference>
<dbReference type="InterPro" id="IPR046879">
    <property type="entry name" value="KANL3/Tex30_Abhydrolase"/>
</dbReference>
<name>A0A0C1MM43_9GAMM</name>
<reference evidence="2 3" key="1">
    <citation type="submission" date="2014-12" db="EMBL/GenBank/DDBJ databases">
        <title>Draft Genome Sequence of Pseudoalteromonas luteoviolacea HI1.</title>
        <authorList>
            <person name="Asahina A.Y."/>
            <person name="Hadfield M.G."/>
        </authorList>
    </citation>
    <scope>NUCLEOTIDE SEQUENCE [LARGE SCALE GENOMIC DNA]</scope>
    <source>
        <strain evidence="2 3">HI1</strain>
    </source>
</reference>
<dbReference type="Gene3D" id="3.40.50.1820">
    <property type="entry name" value="alpha/beta hydrolase"/>
    <property type="match status" value="1"/>
</dbReference>
<comment type="caution">
    <text evidence="2">The sequence shown here is derived from an EMBL/GenBank/DDBJ whole genome shotgun (WGS) entry which is preliminary data.</text>
</comment>
<keyword evidence="2" id="KW-0378">Hydrolase</keyword>
<dbReference type="Pfam" id="PF20408">
    <property type="entry name" value="Abhydrolase_11"/>
    <property type="match status" value="1"/>
</dbReference>
<dbReference type="Proteomes" id="UP000031327">
    <property type="component" value="Unassembled WGS sequence"/>
</dbReference>
<dbReference type="SUPFAM" id="SSF53474">
    <property type="entry name" value="alpha/beta-Hydrolases"/>
    <property type="match status" value="1"/>
</dbReference>
<dbReference type="PROSITE" id="PS51257">
    <property type="entry name" value="PROKAR_LIPOPROTEIN"/>
    <property type="match status" value="1"/>
</dbReference>
<dbReference type="AlphaFoldDB" id="A0A0C1MM43"/>
<dbReference type="GO" id="GO:0016787">
    <property type="term" value="F:hydrolase activity"/>
    <property type="evidence" value="ECO:0007669"/>
    <property type="project" value="UniProtKB-KW"/>
</dbReference>
<gene>
    <name evidence="2" type="ORF">JF50_05085</name>
</gene>
<sequence length="213" mass="23487">MSDKVAIEWHKAQNPVAQFVFAHGAGAGCDSDFMQDMAIKLSEQGIDVALFDFEYMATAKAQNKKRPPDRAPKLLACYEQVLSQLDDTLPIFIGGKSMGGRMASMLVCETTVRVKGVLAFGYPFHPPGKPEKLRIEHFGDIPCPFLVLQGERDTFGNKTEVSALQLDATPEYFWLPDGDHSLKPRKASGITEAQNRDAAAQKAVQFIRDNCHG</sequence>
<dbReference type="InterPro" id="IPR029058">
    <property type="entry name" value="AB_hydrolase_fold"/>
</dbReference>
<dbReference type="RefSeq" id="WP_039608399.1">
    <property type="nucleotide sequence ID" value="NZ_JWIC01000004.1"/>
</dbReference>
<dbReference type="EMBL" id="JWIC01000004">
    <property type="protein sequence ID" value="KID58104.1"/>
    <property type="molecule type" value="Genomic_DNA"/>
</dbReference>
<evidence type="ECO:0000313" key="3">
    <source>
        <dbReference type="Proteomes" id="UP000031327"/>
    </source>
</evidence>
<feature type="domain" description="KANL3/Tex30 alpha/beta hydrolase-like" evidence="1">
    <location>
        <begin position="17"/>
        <end position="207"/>
    </location>
</feature>
<dbReference type="OrthoDB" id="652634at2"/>
<accession>A0A0C1MM43</accession>
<proteinExistence type="predicted"/>
<evidence type="ECO:0000313" key="2">
    <source>
        <dbReference type="EMBL" id="KID58104.1"/>
    </source>
</evidence>
<dbReference type="PANTHER" id="PTHR13136:SF11">
    <property type="entry name" value="TESTIS-EXPRESSED PROTEIN 30"/>
    <property type="match status" value="1"/>
</dbReference>
<evidence type="ECO:0000259" key="1">
    <source>
        <dbReference type="Pfam" id="PF20408"/>
    </source>
</evidence>
<organism evidence="2 3">
    <name type="scientific">Pseudoalteromonas luteoviolacea</name>
    <dbReference type="NCBI Taxonomy" id="43657"/>
    <lineage>
        <taxon>Bacteria</taxon>
        <taxon>Pseudomonadati</taxon>
        <taxon>Pseudomonadota</taxon>
        <taxon>Gammaproteobacteria</taxon>
        <taxon>Alteromonadales</taxon>
        <taxon>Pseudoalteromonadaceae</taxon>
        <taxon>Pseudoalteromonas</taxon>
    </lineage>
</organism>
<protein>
    <submittedName>
        <fullName evidence="2">Alpha/beta hydrolase</fullName>
    </submittedName>
</protein>